<dbReference type="SMART" id="SM00387">
    <property type="entry name" value="HATPase_c"/>
    <property type="match status" value="1"/>
</dbReference>
<dbReference type="Gene3D" id="3.30.565.10">
    <property type="entry name" value="Histidine kinase-like ATPase, C-terminal domain"/>
    <property type="match status" value="1"/>
</dbReference>
<reference evidence="16 17" key="2">
    <citation type="submission" date="2016-03" db="EMBL/GenBank/DDBJ databases">
        <title>New uncultured bacterium of the family Gallionellaceae from acid mine drainage: description and reconstruction of genome based on metagenomic analysis of microbial community.</title>
        <authorList>
            <person name="Kadnikov V."/>
            <person name="Ivasenko D."/>
            <person name="Beletsky A."/>
            <person name="Mardanov A."/>
            <person name="Danilova E."/>
            <person name="Pimenov N."/>
            <person name="Karnachuk O."/>
            <person name="Ravin N."/>
        </authorList>
    </citation>
    <scope>NUCLEOTIDE SEQUENCE [LARGE SCALE GENOMIC DNA]</scope>
    <source>
        <strain evidence="16">ShG14-8</strain>
    </source>
</reference>
<dbReference type="PANTHER" id="PTHR45436:SF14">
    <property type="entry name" value="SENSOR PROTEIN QSEC"/>
    <property type="match status" value="1"/>
</dbReference>
<evidence type="ECO:0000259" key="14">
    <source>
        <dbReference type="PROSITE" id="PS50109"/>
    </source>
</evidence>
<dbReference type="SUPFAM" id="SSF55874">
    <property type="entry name" value="ATPase domain of HSP90 chaperone/DNA topoisomerase II/histidine kinase"/>
    <property type="match status" value="1"/>
</dbReference>
<accession>A0A139BUX7</accession>
<feature type="transmembrane region" description="Helical" evidence="13">
    <location>
        <begin position="135"/>
        <end position="164"/>
    </location>
</feature>
<feature type="domain" description="Histidine kinase" evidence="14">
    <location>
        <begin position="225"/>
        <end position="437"/>
    </location>
</feature>
<gene>
    <name evidence="16" type="ORF">AWT59_1166</name>
</gene>
<evidence type="ECO:0000256" key="6">
    <source>
        <dbReference type="ARBA" id="ARBA00022692"/>
    </source>
</evidence>
<evidence type="ECO:0000256" key="9">
    <source>
        <dbReference type="ARBA" id="ARBA00022840"/>
    </source>
</evidence>
<keyword evidence="9" id="KW-0067">ATP-binding</keyword>
<dbReference type="InterPro" id="IPR050428">
    <property type="entry name" value="TCS_sensor_his_kinase"/>
</dbReference>
<evidence type="ECO:0000313" key="17">
    <source>
        <dbReference type="Proteomes" id="UP000070578"/>
    </source>
</evidence>
<dbReference type="SMART" id="SM00388">
    <property type="entry name" value="HisKA"/>
    <property type="match status" value="1"/>
</dbReference>
<dbReference type="PRINTS" id="PR00344">
    <property type="entry name" value="BCTRLSENSOR"/>
</dbReference>
<dbReference type="InterPro" id="IPR005467">
    <property type="entry name" value="His_kinase_dom"/>
</dbReference>
<dbReference type="PROSITE" id="PS50109">
    <property type="entry name" value="HIS_KIN"/>
    <property type="match status" value="1"/>
</dbReference>
<dbReference type="CDD" id="cd00082">
    <property type="entry name" value="HisKA"/>
    <property type="match status" value="1"/>
</dbReference>
<keyword evidence="7" id="KW-0547">Nucleotide-binding</keyword>
<keyword evidence="5" id="KW-0808">Transferase</keyword>
<organism evidence="16 17">
    <name type="scientific">Candidatus Gallionella acididurans</name>
    <dbReference type="NCBI Taxonomy" id="1796491"/>
    <lineage>
        <taxon>Bacteria</taxon>
        <taxon>Pseudomonadati</taxon>
        <taxon>Pseudomonadota</taxon>
        <taxon>Betaproteobacteria</taxon>
        <taxon>Nitrosomonadales</taxon>
        <taxon>Gallionellaceae</taxon>
        <taxon>Gallionella</taxon>
    </lineage>
</organism>
<name>A0A139BUX7_9PROT</name>
<dbReference type="GO" id="GO:0005524">
    <property type="term" value="F:ATP binding"/>
    <property type="evidence" value="ECO:0007669"/>
    <property type="project" value="UniProtKB-KW"/>
</dbReference>
<dbReference type="Proteomes" id="UP000070578">
    <property type="component" value="Unassembled WGS sequence"/>
</dbReference>
<proteinExistence type="predicted"/>
<comment type="subcellular location">
    <subcellularLocation>
        <location evidence="2">Membrane</location>
        <topology evidence="2">Multi-pass membrane protein</topology>
    </subcellularLocation>
</comment>
<evidence type="ECO:0000256" key="2">
    <source>
        <dbReference type="ARBA" id="ARBA00004141"/>
    </source>
</evidence>
<evidence type="ECO:0000256" key="1">
    <source>
        <dbReference type="ARBA" id="ARBA00000085"/>
    </source>
</evidence>
<reference evidence="16 17" key="1">
    <citation type="submission" date="2016-02" db="EMBL/GenBank/DDBJ databases">
        <authorList>
            <person name="Wen L."/>
            <person name="He K."/>
            <person name="Yang H."/>
        </authorList>
    </citation>
    <scope>NUCLEOTIDE SEQUENCE [LARGE SCALE GENOMIC DNA]</scope>
    <source>
        <strain evidence="16">ShG14-8</strain>
    </source>
</reference>
<dbReference type="AlphaFoldDB" id="A0A139BUX7"/>
<protein>
    <recommendedName>
        <fullName evidence="3">histidine kinase</fullName>
        <ecNumber evidence="3">2.7.13.3</ecNumber>
    </recommendedName>
</protein>
<evidence type="ECO:0000256" key="10">
    <source>
        <dbReference type="ARBA" id="ARBA00022989"/>
    </source>
</evidence>
<dbReference type="InterPro" id="IPR004358">
    <property type="entry name" value="Sig_transdc_His_kin-like_C"/>
</dbReference>
<keyword evidence="6 13" id="KW-0812">Transmembrane</keyword>
<keyword evidence="8 16" id="KW-0418">Kinase</keyword>
<keyword evidence="12 13" id="KW-0472">Membrane</keyword>
<keyword evidence="4" id="KW-0597">Phosphoprotein</keyword>
<keyword evidence="10 13" id="KW-1133">Transmembrane helix</keyword>
<comment type="caution">
    <text evidence="16">The sequence shown here is derived from an EMBL/GenBank/DDBJ whole genome shotgun (WGS) entry which is preliminary data.</text>
</comment>
<evidence type="ECO:0000259" key="15">
    <source>
        <dbReference type="PROSITE" id="PS50885"/>
    </source>
</evidence>
<dbReference type="PANTHER" id="PTHR45436">
    <property type="entry name" value="SENSOR HISTIDINE KINASE YKOH"/>
    <property type="match status" value="1"/>
</dbReference>
<evidence type="ECO:0000256" key="5">
    <source>
        <dbReference type="ARBA" id="ARBA00022679"/>
    </source>
</evidence>
<dbReference type="InterPro" id="IPR003661">
    <property type="entry name" value="HisK_dim/P_dom"/>
</dbReference>
<evidence type="ECO:0000256" key="7">
    <source>
        <dbReference type="ARBA" id="ARBA00022741"/>
    </source>
</evidence>
<dbReference type="Gene3D" id="1.10.287.130">
    <property type="match status" value="1"/>
</dbReference>
<dbReference type="SUPFAM" id="SSF47384">
    <property type="entry name" value="Homodimeric domain of signal transducing histidine kinase"/>
    <property type="match status" value="1"/>
</dbReference>
<evidence type="ECO:0000256" key="11">
    <source>
        <dbReference type="ARBA" id="ARBA00023012"/>
    </source>
</evidence>
<dbReference type="GO" id="GO:0005886">
    <property type="term" value="C:plasma membrane"/>
    <property type="evidence" value="ECO:0007669"/>
    <property type="project" value="TreeGrafter"/>
</dbReference>
<dbReference type="CDD" id="cd00075">
    <property type="entry name" value="HATPase"/>
    <property type="match status" value="1"/>
</dbReference>
<evidence type="ECO:0000256" key="4">
    <source>
        <dbReference type="ARBA" id="ARBA00022553"/>
    </source>
</evidence>
<dbReference type="InterPro" id="IPR036097">
    <property type="entry name" value="HisK_dim/P_sf"/>
</dbReference>
<dbReference type="EC" id="2.7.13.3" evidence="3"/>
<dbReference type="GO" id="GO:0000155">
    <property type="term" value="F:phosphorelay sensor kinase activity"/>
    <property type="evidence" value="ECO:0007669"/>
    <property type="project" value="InterPro"/>
</dbReference>
<sequence>MMSIRKNLLIWLLTGFVLAGLGTGVATYLKTQEEVDEMLDYELRQIAYSMQYSSSFMQGQLENIGGASSDDNDFVVQIWNKDGAQLYSSLPSAKLPRISAQGFSVITGSDGDWRAYTLVSGDRVIQAAQTNGDRWAIAAGIALRMLAPLGVLVPVLAFLAWIAVRKSLAPLARVTAEVEQRDASALAPLDSRAVPEEIRPLLLALNRLLGRLEESISSQRRFVADAAHELRTPLTALSLQAQLLEQARDGQDRNEAAGNLRLGIARASHLVAQLLTLARQEPGAQRPLVQLDLAALARQVVGEFAPLADLKKIDLGIDFSLSELVTGDEEALRILVGNLVDNAIRYTSEGGKVDVTLKKDGNDLVLGVTDTGPGIPVEERKQIFERFYRIAGNGVQGSGLGLAIVEQIAQRHGAVVEIANGNNGIGTTFSIKFAPHRPQ</sequence>
<dbReference type="PROSITE" id="PS50885">
    <property type="entry name" value="HAMP"/>
    <property type="match status" value="1"/>
</dbReference>
<evidence type="ECO:0000313" key="16">
    <source>
        <dbReference type="EMBL" id="KXS32703.1"/>
    </source>
</evidence>
<feature type="domain" description="HAMP" evidence="15">
    <location>
        <begin position="165"/>
        <end position="217"/>
    </location>
</feature>
<comment type="catalytic activity">
    <reaction evidence="1">
        <text>ATP + protein L-histidine = ADP + protein N-phospho-L-histidine.</text>
        <dbReference type="EC" id="2.7.13.3"/>
    </reaction>
</comment>
<dbReference type="InterPro" id="IPR036890">
    <property type="entry name" value="HATPase_C_sf"/>
</dbReference>
<dbReference type="Pfam" id="PF00512">
    <property type="entry name" value="HisKA"/>
    <property type="match status" value="1"/>
</dbReference>
<evidence type="ECO:0000256" key="12">
    <source>
        <dbReference type="ARBA" id="ARBA00023136"/>
    </source>
</evidence>
<dbReference type="InterPro" id="IPR003660">
    <property type="entry name" value="HAMP_dom"/>
</dbReference>
<dbReference type="Pfam" id="PF02518">
    <property type="entry name" value="HATPase_c"/>
    <property type="match status" value="1"/>
</dbReference>
<dbReference type="InterPro" id="IPR003594">
    <property type="entry name" value="HATPase_dom"/>
</dbReference>
<keyword evidence="11" id="KW-0902">Two-component regulatory system</keyword>
<evidence type="ECO:0000256" key="8">
    <source>
        <dbReference type="ARBA" id="ARBA00022777"/>
    </source>
</evidence>
<evidence type="ECO:0000256" key="3">
    <source>
        <dbReference type="ARBA" id="ARBA00012438"/>
    </source>
</evidence>
<dbReference type="EMBL" id="LSLI01000021">
    <property type="protein sequence ID" value="KXS32703.1"/>
    <property type="molecule type" value="Genomic_DNA"/>
</dbReference>
<evidence type="ECO:0000256" key="13">
    <source>
        <dbReference type="SAM" id="Phobius"/>
    </source>
</evidence>